<sequence>MEQCPGWGGQSPSPLLLFPAHLCSSFPLAVHPCKVTIHPQELAVEFGGPVILNCTSSCANHDKMDWEVSLQGLKEEGKGWISLNVASVTEWNFQPLCLVKNAGPETLKKARVYVYRFLEQGLSANIKGHGAYRKGDVPSAILVPSHLGLYRLTPARIS</sequence>
<dbReference type="GO" id="GO:0005178">
    <property type="term" value="F:integrin binding"/>
    <property type="evidence" value="ECO:0007669"/>
    <property type="project" value="InterPro"/>
</dbReference>
<dbReference type="SUPFAM" id="SSF48726">
    <property type="entry name" value="Immunoglobulin"/>
    <property type="match status" value="1"/>
</dbReference>
<protein>
    <recommendedName>
        <fullName evidence="1">Intercellular adhesion molecule N-terminal domain-containing protein</fullName>
    </recommendedName>
</protein>
<dbReference type="InterPro" id="IPR013768">
    <property type="entry name" value="ICAM_N"/>
</dbReference>
<dbReference type="OMA" id="CANHDKM"/>
<name>A0A8D2JHV7_VARKO</name>
<accession>A0A8D2JHV7</accession>
<dbReference type="InterPro" id="IPR013783">
    <property type="entry name" value="Ig-like_fold"/>
</dbReference>
<feature type="domain" description="Intercellular adhesion molecule N-terminal" evidence="1">
    <location>
        <begin position="34"/>
        <end position="119"/>
    </location>
</feature>
<reference evidence="2" key="1">
    <citation type="submission" date="2025-08" db="UniProtKB">
        <authorList>
            <consortium name="Ensembl"/>
        </authorList>
    </citation>
    <scope>IDENTIFICATION</scope>
</reference>
<keyword evidence="3" id="KW-1185">Reference proteome</keyword>
<dbReference type="Ensembl" id="ENSVKKT00000009440.1">
    <property type="protein sequence ID" value="ENSVKKP00000009207.1"/>
    <property type="gene ID" value="ENSVKKG00000006522.1"/>
</dbReference>
<organism evidence="2 3">
    <name type="scientific">Varanus komodoensis</name>
    <name type="common">Komodo dragon</name>
    <dbReference type="NCBI Taxonomy" id="61221"/>
    <lineage>
        <taxon>Eukaryota</taxon>
        <taxon>Metazoa</taxon>
        <taxon>Chordata</taxon>
        <taxon>Craniata</taxon>
        <taxon>Vertebrata</taxon>
        <taxon>Euteleostomi</taxon>
        <taxon>Lepidosauria</taxon>
        <taxon>Squamata</taxon>
        <taxon>Bifurcata</taxon>
        <taxon>Unidentata</taxon>
        <taxon>Episquamata</taxon>
        <taxon>Toxicofera</taxon>
        <taxon>Anguimorpha</taxon>
        <taxon>Paleoanguimorpha</taxon>
        <taxon>Varanoidea</taxon>
        <taxon>Varanidae</taxon>
        <taxon>Varanus</taxon>
    </lineage>
</organism>
<dbReference type="InterPro" id="IPR047012">
    <property type="entry name" value="ICAM_VCAM"/>
</dbReference>
<dbReference type="PANTHER" id="PTHR13771">
    <property type="entry name" value="INTERCELLULAR ADHESION MOLECULE"/>
    <property type="match status" value="1"/>
</dbReference>
<dbReference type="PANTHER" id="PTHR13771:SF9">
    <property type="entry name" value="INTERCELLULAR ADHESION MOLECULE 5"/>
    <property type="match status" value="1"/>
</dbReference>
<reference evidence="2" key="2">
    <citation type="submission" date="2025-09" db="UniProtKB">
        <authorList>
            <consortium name="Ensembl"/>
        </authorList>
    </citation>
    <scope>IDENTIFICATION</scope>
</reference>
<proteinExistence type="predicted"/>
<evidence type="ECO:0000313" key="3">
    <source>
        <dbReference type="Proteomes" id="UP000694545"/>
    </source>
</evidence>
<dbReference type="GO" id="GO:0005886">
    <property type="term" value="C:plasma membrane"/>
    <property type="evidence" value="ECO:0007669"/>
    <property type="project" value="TreeGrafter"/>
</dbReference>
<dbReference type="Pfam" id="PF03921">
    <property type="entry name" value="ICAM_N"/>
    <property type="match status" value="1"/>
</dbReference>
<evidence type="ECO:0000259" key="1">
    <source>
        <dbReference type="Pfam" id="PF03921"/>
    </source>
</evidence>
<evidence type="ECO:0000313" key="2">
    <source>
        <dbReference type="Ensembl" id="ENSVKKP00000009207.1"/>
    </source>
</evidence>
<dbReference type="InterPro" id="IPR036179">
    <property type="entry name" value="Ig-like_dom_sf"/>
</dbReference>
<dbReference type="Gene3D" id="2.60.40.10">
    <property type="entry name" value="Immunoglobulins"/>
    <property type="match status" value="1"/>
</dbReference>
<dbReference type="AlphaFoldDB" id="A0A8D2JHV7"/>
<dbReference type="Proteomes" id="UP000694545">
    <property type="component" value="Unplaced"/>
</dbReference>
<dbReference type="GO" id="GO:0007155">
    <property type="term" value="P:cell adhesion"/>
    <property type="evidence" value="ECO:0007669"/>
    <property type="project" value="InterPro"/>
</dbReference>